<evidence type="ECO:0000256" key="1">
    <source>
        <dbReference type="SAM" id="MobiDB-lite"/>
    </source>
</evidence>
<dbReference type="GO" id="GO:1990112">
    <property type="term" value="C:RQC complex"/>
    <property type="evidence" value="ECO:0007669"/>
    <property type="project" value="TreeGrafter"/>
</dbReference>
<keyword evidence="3" id="KW-1185">Reference proteome</keyword>
<accession>A0A8E2J9U2</accession>
<organism evidence="2 3">
    <name type="scientific">Lepidopterella palustris CBS 459.81</name>
    <dbReference type="NCBI Taxonomy" id="1314670"/>
    <lineage>
        <taxon>Eukaryota</taxon>
        <taxon>Fungi</taxon>
        <taxon>Dikarya</taxon>
        <taxon>Ascomycota</taxon>
        <taxon>Pezizomycotina</taxon>
        <taxon>Dothideomycetes</taxon>
        <taxon>Pleosporomycetidae</taxon>
        <taxon>Mytilinidiales</taxon>
        <taxon>Argynnaceae</taxon>
        <taxon>Lepidopterella</taxon>
    </lineage>
</organism>
<feature type="compositionally biased region" description="Acidic residues" evidence="1">
    <location>
        <begin position="52"/>
        <end position="63"/>
    </location>
</feature>
<dbReference type="GO" id="GO:1990116">
    <property type="term" value="P:ribosome-associated ubiquitin-dependent protein catabolic process"/>
    <property type="evidence" value="ECO:0007669"/>
    <property type="project" value="TreeGrafter"/>
</dbReference>
<gene>
    <name evidence="2" type="ORF">K432DRAFT_447120</name>
</gene>
<protein>
    <submittedName>
        <fullName evidence="2">DUF654-domain-containing protein</fullName>
    </submittedName>
</protein>
<proteinExistence type="predicted"/>
<dbReference type="GO" id="GO:0072344">
    <property type="term" value="P:rescue of stalled ribosome"/>
    <property type="evidence" value="ECO:0007669"/>
    <property type="project" value="TreeGrafter"/>
</dbReference>
<evidence type="ECO:0000313" key="2">
    <source>
        <dbReference type="EMBL" id="OCK74744.1"/>
    </source>
</evidence>
<dbReference type="Pfam" id="PF04910">
    <property type="entry name" value="Tcf25"/>
    <property type="match status" value="1"/>
</dbReference>
<feature type="compositionally biased region" description="Basic residues" evidence="1">
    <location>
        <begin position="90"/>
        <end position="102"/>
    </location>
</feature>
<dbReference type="AlphaFoldDB" id="A0A8E2J9U2"/>
<dbReference type="InterPro" id="IPR006994">
    <property type="entry name" value="TCF25/Rqc1"/>
</dbReference>
<name>A0A8E2J9U2_9PEZI</name>
<feature type="compositionally biased region" description="Acidic residues" evidence="1">
    <location>
        <begin position="26"/>
        <end position="35"/>
    </location>
</feature>
<sequence>MSSRALRRAQRELEDRQQLEKASQQEAEEESDDEVIAAPRSKASIFTMLDAQDAEDDEEEQGDATENVSAHPDEEQKGETALQQHQMPKSSKRKKKKKKKGGKSAAPEQLAKKSSTTMPQLDEIDRALLSLSLNTSQPKGGGKSDELTETVSVELAELFTILSIDTQYLHASNEMRQLFGRAALEGGNEAEPAGGRRRGRGGAQQVGLAGAVAGRNIPGGRNLASLGLRRNIFIQGKEEWPRATSGGLGMEVVEKRRDGTVEYRFVHNKSYQDIQRQFETCVASMDPNRMIQLLQFNPYHISTLLQVSEIAKQERDHATSGDLLERALFSFGRSVHSTFAHNISQGKARLSFRRAENREFWLASWRYINNLGMRSTWRTAFEWGKLVLSLDPNEDPYCIRLVIDQLALRGRQPKQLVDIATSDHLQDLWKIPPNIVMSVSLAYSQLSRPDMARAKLGFAIQEYPWLAARLCLELDISPIPKPIWGRKPLTEYQNVLCELYVTKAKDLWNTPEATSLLVEVASSCGDLIANPIPSSLVVFDEVKLARHVILTDTPALISLLDRRLTARYTSTSDPLPPDDSLWSYSTTSSETPAHRNLENPADIRREYATLQNFFRNLVPWLFEGQGAINPDTGAPPTTEDVERRIRESGVSPNTIAQRTARLEQLRQALREFEFNIDNPDDDGDGELLRAHGDGDDSDEHEDT</sequence>
<dbReference type="OrthoDB" id="205993at2759"/>
<feature type="compositionally biased region" description="Basic and acidic residues" evidence="1">
    <location>
        <begin position="9"/>
        <end position="19"/>
    </location>
</feature>
<dbReference type="Proteomes" id="UP000250266">
    <property type="component" value="Unassembled WGS sequence"/>
</dbReference>
<reference evidence="2 3" key="1">
    <citation type="journal article" date="2016" name="Nat. Commun.">
        <title>Ectomycorrhizal ecology is imprinted in the genome of the dominant symbiotic fungus Cenococcum geophilum.</title>
        <authorList>
            <consortium name="DOE Joint Genome Institute"/>
            <person name="Peter M."/>
            <person name="Kohler A."/>
            <person name="Ohm R.A."/>
            <person name="Kuo A."/>
            <person name="Krutzmann J."/>
            <person name="Morin E."/>
            <person name="Arend M."/>
            <person name="Barry K.W."/>
            <person name="Binder M."/>
            <person name="Choi C."/>
            <person name="Clum A."/>
            <person name="Copeland A."/>
            <person name="Grisel N."/>
            <person name="Haridas S."/>
            <person name="Kipfer T."/>
            <person name="LaButti K."/>
            <person name="Lindquist E."/>
            <person name="Lipzen A."/>
            <person name="Maire R."/>
            <person name="Meier B."/>
            <person name="Mihaltcheva S."/>
            <person name="Molinier V."/>
            <person name="Murat C."/>
            <person name="Poggeler S."/>
            <person name="Quandt C.A."/>
            <person name="Sperisen C."/>
            <person name="Tritt A."/>
            <person name="Tisserant E."/>
            <person name="Crous P.W."/>
            <person name="Henrissat B."/>
            <person name="Nehls U."/>
            <person name="Egli S."/>
            <person name="Spatafora J.W."/>
            <person name="Grigoriev I.V."/>
            <person name="Martin F.M."/>
        </authorList>
    </citation>
    <scope>NUCLEOTIDE SEQUENCE [LARGE SCALE GENOMIC DNA]</scope>
    <source>
        <strain evidence="2 3">CBS 459.81</strain>
    </source>
</reference>
<dbReference type="EMBL" id="KV745423">
    <property type="protein sequence ID" value="OCK74744.1"/>
    <property type="molecule type" value="Genomic_DNA"/>
</dbReference>
<evidence type="ECO:0000313" key="3">
    <source>
        <dbReference type="Proteomes" id="UP000250266"/>
    </source>
</evidence>
<dbReference type="PANTHER" id="PTHR22684:SF0">
    <property type="entry name" value="RIBOSOME QUALITY CONTROL COMPLEX SUBUNIT TCF25"/>
    <property type="match status" value="1"/>
</dbReference>
<feature type="region of interest" description="Disordered" evidence="1">
    <location>
        <begin position="628"/>
        <end position="649"/>
    </location>
</feature>
<feature type="region of interest" description="Disordered" evidence="1">
    <location>
        <begin position="674"/>
        <end position="703"/>
    </location>
</feature>
<dbReference type="PANTHER" id="PTHR22684">
    <property type="entry name" value="NULP1-RELATED"/>
    <property type="match status" value="1"/>
</dbReference>
<feature type="region of interest" description="Disordered" evidence="1">
    <location>
        <begin position="1"/>
        <end position="120"/>
    </location>
</feature>